<evidence type="ECO:0000259" key="3">
    <source>
        <dbReference type="PROSITE" id="PS50853"/>
    </source>
</evidence>
<dbReference type="Proteomes" id="UP001352852">
    <property type="component" value="Unassembled WGS sequence"/>
</dbReference>
<dbReference type="Gene3D" id="2.60.40.10">
    <property type="entry name" value="Immunoglobulins"/>
    <property type="match status" value="3"/>
</dbReference>
<dbReference type="InterPro" id="IPR013783">
    <property type="entry name" value="Ig-like_fold"/>
</dbReference>
<accession>A0ABU7F7G5</accession>
<feature type="transmembrane region" description="Helical" evidence="2">
    <location>
        <begin position="296"/>
        <end position="322"/>
    </location>
</feature>
<protein>
    <recommendedName>
        <fullName evidence="3">Fibronectin type-III domain-containing protein</fullName>
    </recommendedName>
</protein>
<keyword evidence="5" id="KW-1185">Reference proteome</keyword>
<dbReference type="InterPro" id="IPR036116">
    <property type="entry name" value="FN3_sf"/>
</dbReference>
<dbReference type="InterPro" id="IPR003961">
    <property type="entry name" value="FN3_dom"/>
</dbReference>
<dbReference type="CDD" id="cd00063">
    <property type="entry name" value="FN3"/>
    <property type="match status" value="1"/>
</dbReference>
<feature type="non-terminal residue" evidence="4">
    <location>
        <position position="1"/>
    </location>
</feature>
<evidence type="ECO:0000256" key="2">
    <source>
        <dbReference type="SAM" id="Phobius"/>
    </source>
</evidence>
<keyword evidence="2" id="KW-0472">Membrane</keyword>
<dbReference type="PANTHER" id="PTHR46708">
    <property type="entry name" value="TENASCIN"/>
    <property type="match status" value="1"/>
</dbReference>
<feature type="domain" description="Fibronectin type-III" evidence="3">
    <location>
        <begin position="98"/>
        <end position="196"/>
    </location>
</feature>
<evidence type="ECO:0000313" key="4">
    <source>
        <dbReference type="EMBL" id="MED6295371.1"/>
    </source>
</evidence>
<dbReference type="EMBL" id="JAHUTJ010078685">
    <property type="protein sequence ID" value="MED6295371.1"/>
    <property type="molecule type" value="Genomic_DNA"/>
</dbReference>
<evidence type="ECO:0000256" key="1">
    <source>
        <dbReference type="ARBA" id="ARBA00022737"/>
    </source>
</evidence>
<comment type="caution">
    <text evidence="4">The sequence shown here is derived from an EMBL/GenBank/DDBJ whole genome shotgun (WGS) entry which is preliminary data.</text>
</comment>
<reference evidence="4 5" key="1">
    <citation type="submission" date="2021-06" db="EMBL/GenBank/DDBJ databases">
        <authorList>
            <person name="Palmer J.M."/>
        </authorList>
    </citation>
    <scope>NUCLEOTIDE SEQUENCE [LARGE SCALE GENOMIC DNA]</scope>
    <source>
        <strain evidence="4 5">CL_MEX2019</strain>
        <tissue evidence="4">Muscle</tissue>
    </source>
</reference>
<dbReference type="InterPro" id="IPR050991">
    <property type="entry name" value="ECM_Regulatory_Proteins"/>
</dbReference>
<keyword evidence="2" id="KW-0812">Transmembrane</keyword>
<feature type="domain" description="Fibronectin type-III" evidence="3">
    <location>
        <begin position="198"/>
        <end position="297"/>
    </location>
</feature>
<dbReference type="Pfam" id="PF00041">
    <property type="entry name" value="fn3"/>
    <property type="match status" value="1"/>
</dbReference>
<dbReference type="SUPFAM" id="SSF49265">
    <property type="entry name" value="Fibronectin type III"/>
    <property type="match status" value="2"/>
</dbReference>
<gene>
    <name evidence="4" type="ORF">CHARACLAT_031137</name>
</gene>
<keyword evidence="1" id="KW-0677">Repeat</keyword>
<proteinExistence type="predicted"/>
<evidence type="ECO:0000313" key="5">
    <source>
        <dbReference type="Proteomes" id="UP001352852"/>
    </source>
</evidence>
<organism evidence="4 5">
    <name type="scientific">Characodon lateralis</name>
    <dbReference type="NCBI Taxonomy" id="208331"/>
    <lineage>
        <taxon>Eukaryota</taxon>
        <taxon>Metazoa</taxon>
        <taxon>Chordata</taxon>
        <taxon>Craniata</taxon>
        <taxon>Vertebrata</taxon>
        <taxon>Euteleostomi</taxon>
        <taxon>Actinopterygii</taxon>
        <taxon>Neopterygii</taxon>
        <taxon>Teleostei</taxon>
        <taxon>Neoteleostei</taxon>
        <taxon>Acanthomorphata</taxon>
        <taxon>Ovalentaria</taxon>
        <taxon>Atherinomorphae</taxon>
        <taxon>Cyprinodontiformes</taxon>
        <taxon>Goodeidae</taxon>
        <taxon>Characodon</taxon>
    </lineage>
</organism>
<name>A0ABU7F7G5_9TELE</name>
<dbReference type="PROSITE" id="PS50853">
    <property type="entry name" value="FN3"/>
    <property type="match status" value="2"/>
</dbReference>
<dbReference type="SMART" id="SM00060">
    <property type="entry name" value="FN3"/>
    <property type="match status" value="3"/>
</dbReference>
<sequence>PSQPPEMCYRVEKTGTDGSLLLHLIWMAPDPGGAKGRVLGYRVSINPHEPVQNVTETTLLLVVKEGNYSITVEAFNTAGFGPAARLQIDTQTQISLPSVRNLWISSNFPEDKELLVQWTLPGAPSSVPPGSHAAVRWHSEKNLSTSRWHRVDGFTSSAVITDVDPDESYLVSVFPVYNEQCGPPQSLAASLQHGALMEVVSLTVVSVTKTTVTVMWAWQRKSAPIRVDRYRLMLRRDTDTQILSLWPDQQHQHTFSNLIPSTEYSLLLLADNLSRTIILVATHFDEVPVVVTVTPLLLLVVSVMIISILSRTLSLLVCLSISSQSDSRNIQRRESRRPPD</sequence>
<dbReference type="PANTHER" id="PTHR46708:SF2">
    <property type="entry name" value="FIBRONECTIN TYPE-III DOMAIN-CONTAINING PROTEIN"/>
    <property type="match status" value="1"/>
</dbReference>
<keyword evidence="2" id="KW-1133">Transmembrane helix</keyword>